<feature type="transmembrane region" description="Helical" evidence="8">
    <location>
        <begin position="236"/>
        <end position="254"/>
    </location>
</feature>
<comment type="similarity">
    <text evidence="2">Belongs to the resistance-nodulation-cell division (RND) (TC 2.A.6) family. MmpL subfamily.</text>
</comment>
<keyword evidence="5 8" id="KW-1133">Transmembrane helix</keyword>
<evidence type="ECO:0000259" key="9">
    <source>
        <dbReference type="Pfam" id="PF03176"/>
    </source>
</evidence>
<accession>A0ABT7GX08</accession>
<feature type="transmembrane region" description="Helical" evidence="8">
    <location>
        <begin position="630"/>
        <end position="648"/>
    </location>
</feature>
<dbReference type="InterPro" id="IPR050545">
    <property type="entry name" value="Mycobact_MmpL"/>
</dbReference>
<feature type="region of interest" description="Disordered" evidence="7">
    <location>
        <begin position="692"/>
        <end position="714"/>
    </location>
</feature>
<sequence>MRTLRAMPARLALLCVRRHRLVLLLWLLLLAAGAAAAGPVVDGLDRRPWSVAAHESVRGNRLLDGVRAYGGQIDAVVSGAPVTDPALTRELAAARRDLAAVPGVHGVTPLTGAAYAADRRAVLLSVRLDRTLAGEDRRRCERAVEARLRAVQRALPGVAVTLGGSDRARAEVARRSLADTRRAELITLPVTLVVVYLLFGGLVAAAVPLVAAVSAVGTGMLWLLLLSRWYDLTSPVLSTTTMLGLGLAVDYSLLTVGRFREERAGGHAVPEAVVRTMGSAGRSVLFAALVVAAALSGLAAFPSDFYASVGLAAAGTVLLSLAAAVTLTPALLVACGGRIGARACREADEGAFAALARWTRRRAPAVAVGVGVLLLAAAAPFLRVHLVSPVGELQLPPGTEARRFADLVTDRFPQHRPDAVVVVARTDPARLAAWAERFADAPQVQRLEPATAAAPGIAVVRLVPVPDEDAAAATRLVERLRAERPADFPVRVTGRAALDADFRAEVVEHAPRAAALIALTSYVLLLAMTGSVLLPLKAIVMNTLSLGASFGALVLVFQDGWCAGLLGVHTLGGLGYWLPVVVFALAFGLSMDYEVFLLSRIQEAYRAGAGNDLAVEAGVQRSARIISSSALLMCIVFTGFATGEVLVMKQLATALTLVVVVDATLVRCLLVPATMTLLGRANWWCPRLPGRPSPAPREAGPPAGRPTEAAVRTS</sequence>
<feature type="transmembrane region" description="Helical" evidence="8">
    <location>
        <begin position="513"/>
        <end position="534"/>
    </location>
</feature>
<feature type="transmembrane region" description="Helical" evidence="8">
    <location>
        <begin position="209"/>
        <end position="230"/>
    </location>
</feature>
<gene>
    <name evidence="10" type="ORF">QEZ40_003104</name>
</gene>
<dbReference type="Proteomes" id="UP001223390">
    <property type="component" value="Unassembled WGS sequence"/>
</dbReference>
<evidence type="ECO:0000256" key="6">
    <source>
        <dbReference type="ARBA" id="ARBA00023136"/>
    </source>
</evidence>
<evidence type="ECO:0000256" key="1">
    <source>
        <dbReference type="ARBA" id="ARBA00004651"/>
    </source>
</evidence>
<dbReference type="EMBL" id="JASITI010000026">
    <property type="protein sequence ID" value="MDK9498155.1"/>
    <property type="molecule type" value="Genomic_DNA"/>
</dbReference>
<evidence type="ECO:0000313" key="10">
    <source>
        <dbReference type="EMBL" id="MDK9498155.1"/>
    </source>
</evidence>
<feature type="transmembrane region" description="Helical" evidence="8">
    <location>
        <begin position="654"/>
        <end position="678"/>
    </location>
</feature>
<feature type="transmembrane region" description="Helical" evidence="8">
    <location>
        <begin position="309"/>
        <end position="335"/>
    </location>
</feature>
<reference evidence="10 11" key="1">
    <citation type="submission" date="2023-05" db="EMBL/GenBank/DDBJ databases">
        <title>Sequencing and Assembly of Streptomyces sp. NP73.</title>
        <authorList>
            <person name="Konwar A.N."/>
            <person name="Saikia K."/>
            <person name="Thakur D."/>
        </authorList>
    </citation>
    <scope>NUCLEOTIDE SEQUENCE [LARGE SCALE GENOMIC DNA]</scope>
    <source>
        <strain evidence="10 11">NP73</strain>
    </source>
</reference>
<comment type="subcellular location">
    <subcellularLocation>
        <location evidence="1">Cell membrane</location>
        <topology evidence="1">Multi-pass membrane protein</topology>
    </subcellularLocation>
</comment>
<feature type="compositionally biased region" description="Low complexity" evidence="7">
    <location>
        <begin position="696"/>
        <end position="706"/>
    </location>
</feature>
<dbReference type="PANTHER" id="PTHR33406:SF11">
    <property type="entry name" value="MEMBRANE PROTEIN SCO6666-RELATED"/>
    <property type="match status" value="1"/>
</dbReference>
<dbReference type="SUPFAM" id="SSF82866">
    <property type="entry name" value="Multidrug efflux transporter AcrB transmembrane domain"/>
    <property type="match status" value="2"/>
</dbReference>
<feature type="transmembrane region" description="Helical" evidence="8">
    <location>
        <begin position="284"/>
        <end position="303"/>
    </location>
</feature>
<evidence type="ECO:0000256" key="3">
    <source>
        <dbReference type="ARBA" id="ARBA00022475"/>
    </source>
</evidence>
<evidence type="ECO:0000256" key="5">
    <source>
        <dbReference type="ARBA" id="ARBA00022989"/>
    </source>
</evidence>
<comment type="caution">
    <text evidence="10">The sequence shown here is derived from an EMBL/GenBank/DDBJ whole genome shotgun (WGS) entry which is preliminary data.</text>
</comment>
<evidence type="ECO:0000256" key="2">
    <source>
        <dbReference type="ARBA" id="ARBA00010157"/>
    </source>
</evidence>
<dbReference type="RefSeq" id="WP_285343842.1">
    <property type="nucleotide sequence ID" value="NZ_JASITI010000026.1"/>
</dbReference>
<keyword evidence="6 8" id="KW-0472">Membrane</keyword>
<feature type="transmembrane region" description="Helical" evidence="8">
    <location>
        <begin position="185"/>
        <end position="204"/>
    </location>
</feature>
<protein>
    <submittedName>
        <fullName evidence="10">Efflux RND transporter permease subunit</fullName>
    </submittedName>
</protein>
<feature type="domain" description="Membrane transport protein MMPL" evidence="9">
    <location>
        <begin position="87"/>
        <end position="361"/>
    </location>
</feature>
<evidence type="ECO:0000256" key="8">
    <source>
        <dbReference type="SAM" id="Phobius"/>
    </source>
</evidence>
<dbReference type="PANTHER" id="PTHR33406">
    <property type="entry name" value="MEMBRANE PROTEIN MJ1562-RELATED"/>
    <property type="match status" value="1"/>
</dbReference>
<dbReference type="Gene3D" id="1.20.1640.10">
    <property type="entry name" value="Multidrug efflux transporter AcrB transmembrane domain"/>
    <property type="match status" value="2"/>
</dbReference>
<evidence type="ECO:0000256" key="4">
    <source>
        <dbReference type="ARBA" id="ARBA00022692"/>
    </source>
</evidence>
<organism evidence="10 11">
    <name type="scientific">Streptomyces katrae</name>
    <dbReference type="NCBI Taxonomy" id="68223"/>
    <lineage>
        <taxon>Bacteria</taxon>
        <taxon>Bacillati</taxon>
        <taxon>Actinomycetota</taxon>
        <taxon>Actinomycetes</taxon>
        <taxon>Kitasatosporales</taxon>
        <taxon>Streptomycetaceae</taxon>
        <taxon>Streptomyces</taxon>
    </lineage>
</organism>
<keyword evidence="4 8" id="KW-0812">Transmembrane</keyword>
<evidence type="ECO:0000256" key="7">
    <source>
        <dbReference type="SAM" id="MobiDB-lite"/>
    </source>
</evidence>
<evidence type="ECO:0000313" key="11">
    <source>
        <dbReference type="Proteomes" id="UP001223390"/>
    </source>
</evidence>
<proteinExistence type="inferred from homology"/>
<dbReference type="InterPro" id="IPR004869">
    <property type="entry name" value="MMPL_dom"/>
</dbReference>
<feature type="transmembrane region" description="Helical" evidence="8">
    <location>
        <begin position="574"/>
        <end position="596"/>
    </location>
</feature>
<name>A0ABT7GX08_9ACTN</name>
<feature type="domain" description="Membrane transport protein MMPL" evidence="9">
    <location>
        <begin position="467"/>
        <end position="684"/>
    </location>
</feature>
<dbReference type="Pfam" id="PF03176">
    <property type="entry name" value="MMPL"/>
    <property type="match status" value="2"/>
</dbReference>
<keyword evidence="3" id="KW-1003">Cell membrane</keyword>
<keyword evidence="11" id="KW-1185">Reference proteome</keyword>
<feature type="transmembrane region" description="Helical" evidence="8">
    <location>
        <begin position="546"/>
        <end position="568"/>
    </location>
</feature>
<feature type="transmembrane region" description="Helical" evidence="8">
    <location>
        <begin position="365"/>
        <end position="386"/>
    </location>
</feature>